<dbReference type="InterPro" id="IPR036291">
    <property type="entry name" value="NAD(P)-bd_dom_sf"/>
</dbReference>
<name>A0A1U7PI86_9BACI</name>
<accession>A0A1U7PI86</accession>
<dbReference type="Gene3D" id="3.30.360.10">
    <property type="entry name" value="Dihydrodipicolinate Reductase, domain 2"/>
    <property type="match status" value="1"/>
</dbReference>
<dbReference type="Gene3D" id="3.40.50.720">
    <property type="entry name" value="NAD(P)-binding Rossmann-like Domain"/>
    <property type="match status" value="1"/>
</dbReference>
<feature type="domain" description="Gfo/Idh/MocA-like oxidoreductase N-terminal" evidence="2">
    <location>
        <begin position="19"/>
        <end position="138"/>
    </location>
</feature>
<dbReference type="AlphaFoldDB" id="A0A1U7PI86"/>
<keyword evidence="5" id="KW-1185">Reference proteome</keyword>
<evidence type="ECO:0000313" key="4">
    <source>
        <dbReference type="EMBL" id="SIT72264.1"/>
    </source>
</evidence>
<reference evidence="5" key="1">
    <citation type="submission" date="2017-01" db="EMBL/GenBank/DDBJ databases">
        <authorList>
            <person name="Varghese N."/>
            <person name="Submissions S."/>
        </authorList>
    </citation>
    <scope>NUCLEOTIDE SEQUENCE [LARGE SCALE GENOMIC DNA]</scope>
    <source>
        <strain evidence="5">MNA4</strain>
    </source>
</reference>
<dbReference type="Pfam" id="PF02894">
    <property type="entry name" value="GFO_IDH_MocA_C"/>
    <property type="match status" value="1"/>
</dbReference>
<feature type="domain" description="Gfo/Idh/MocA-like oxidoreductase C-terminal" evidence="3">
    <location>
        <begin position="150"/>
        <end position="365"/>
    </location>
</feature>
<dbReference type="SUPFAM" id="SSF51735">
    <property type="entry name" value="NAD(P)-binding Rossmann-fold domains"/>
    <property type="match status" value="1"/>
</dbReference>
<proteinExistence type="inferred from homology"/>
<protein>
    <submittedName>
        <fullName evidence="4">Predicted dehydrogenase</fullName>
    </submittedName>
</protein>
<dbReference type="Proteomes" id="UP000187550">
    <property type="component" value="Unassembled WGS sequence"/>
</dbReference>
<gene>
    <name evidence="4" type="ORF">SAMN05428946_0840</name>
</gene>
<organism evidence="4 5">
    <name type="scientific">Edaphobacillus lindanitolerans</name>
    <dbReference type="NCBI Taxonomy" id="550447"/>
    <lineage>
        <taxon>Bacteria</taxon>
        <taxon>Bacillati</taxon>
        <taxon>Bacillota</taxon>
        <taxon>Bacilli</taxon>
        <taxon>Bacillales</taxon>
        <taxon>Bacillaceae</taxon>
        <taxon>Edaphobacillus</taxon>
    </lineage>
</organism>
<evidence type="ECO:0000256" key="1">
    <source>
        <dbReference type="ARBA" id="ARBA00010928"/>
    </source>
</evidence>
<comment type="similarity">
    <text evidence="1">Belongs to the Gfo/Idh/MocA family.</text>
</comment>
<dbReference type="PANTHER" id="PTHR43377:SF1">
    <property type="entry name" value="BILIVERDIN REDUCTASE A"/>
    <property type="match status" value="1"/>
</dbReference>
<evidence type="ECO:0000259" key="3">
    <source>
        <dbReference type="Pfam" id="PF02894"/>
    </source>
</evidence>
<dbReference type="EMBL" id="FTPL01000001">
    <property type="protein sequence ID" value="SIT72264.1"/>
    <property type="molecule type" value="Genomic_DNA"/>
</dbReference>
<dbReference type="SUPFAM" id="SSF55347">
    <property type="entry name" value="Glyceraldehyde-3-phosphate dehydrogenase-like, C-terminal domain"/>
    <property type="match status" value="1"/>
</dbReference>
<sequence>MKSGGRQATERGIGRLGKLRVGVVGAGMISDFHLQSYACNEEVELYGIYDLSAGRAGEKAAKYGVRKVFGSTAEMFADAELDAVSICTWNDTHAELAIQALVHGKHVLVEKPLAMSYAEALRVRDAARGKDEVLQVGFVRRFAAGTRVLKKFIDDGLLGEIYYAKATHLRQIGNPGGWFADRTRSGGGPLIDLGVHLIDTVWYLMGKPKVARIKGATFLELGNRGNVDNLSYYKAADYSVDRNDVEDLAAAMITFENGATLMLDVSFSLHAKDTETKIQLFGKRGGAELEPELLLVTERNDTILNVHPQIDHLTLNFNEAFGAEINHFVACCMGGGKTLAPLGDGLEVMKMLDGVYESARTGREVVYDHNQAGE</sequence>
<evidence type="ECO:0000313" key="5">
    <source>
        <dbReference type="Proteomes" id="UP000187550"/>
    </source>
</evidence>
<dbReference type="InterPro" id="IPR051450">
    <property type="entry name" value="Gfo/Idh/MocA_Oxidoreductases"/>
</dbReference>
<dbReference type="InterPro" id="IPR000683">
    <property type="entry name" value="Gfo/Idh/MocA-like_OxRdtase_N"/>
</dbReference>
<dbReference type="STRING" id="550447.SAMN05428946_0840"/>
<evidence type="ECO:0000259" key="2">
    <source>
        <dbReference type="Pfam" id="PF01408"/>
    </source>
</evidence>
<dbReference type="GO" id="GO:0000166">
    <property type="term" value="F:nucleotide binding"/>
    <property type="evidence" value="ECO:0007669"/>
    <property type="project" value="InterPro"/>
</dbReference>
<dbReference type="InterPro" id="IPR004104">
    <property type="entry name" value="Gfo/Idh/MocA-like_OxRdtase_C"/>
</dbReference>
<dbReference type="PANTHER" id="PTHR43377">
    <property type="entry name" value="BILIVERDIN REDUCTASE A"/>
    <property type="match status" value="1"/>
</dbReference>
<dbReference type="Pfam" id="PF01408">
    <property type="entry name" value="GFO_IDH_MocA"/>
    <property type="match status" value="1"/>
</dbReference>